<evidence type="ECO:0000256" key="3">
    <source>
        <dbReference type="ARBA" id="ARBA00023125"/>
    </source>
</evidence>
<accession>A0AAV2DBJ0</accession>
<dbReference type="EMBL" id="OZ034815">
    <property type="protein sequence ID" value="CAL1371211.1"/>
    <property type="molecule type" value="Genomic_DNA"/>
</dbReference>
<keyword evidence="4" id="KW-0804">Transcription</keyword>
<comment type="subcellular location">
    <subcellularLocation>
        <location evidence="1">Nucleus</location>
    </subcellularLocation>
</comment>
<evidence type="ECO:0000256" key="4">
    <source>
        <dbReference type="ARBA" id="ARBA00023163"/>
    </source>
</evidence>
<dbReference type="InterPro" id="IPR015300">
    <property type="entry name" value="DNA-bd_pseudobarrel_sf"/>
</dbReference>
<protein>
    <submittedName>
        <fullName evidence="6">Uncharacterized protein</fullName>
    </submittedName>
</protein>
<evidence type="ECO:0000256" key="2">
    <source>
        <dbReference type="ARBA" id="ARBA00023015"/>
    </source>
</evidence>
<gene>
    <name evidence="6" type="ORF">LTRI10_LOCUS13288</name>
</gene>
<dbReference type="AlphaFoldDB" id="A0AAV2DBJ0"/>
<keyword evidence="3" id="KW-0238">DNA-binding</keyword>
<name>A0AAV2DBJ0_9ROSI</name>
<proteinExistence type="predicted"/>
<evidence type="ECO:0000256" key="5">
    <source>
        <dbReference type="ARBA" id="ARBA00023242"/>
    </source>
</evidence>
<keyword evidence="5" id="KW-0539">Nucleus</keyword>
<keyword evidence="7" id="KW-1185">Reference proteome</keyword>
<keyword evidence="2" id="KW-0805">Transcription regulation</keyword>
<dbReference type="GO" id="GO:0005634">
    <property type="term" value="C:nucleus"/>
    <property type="evidence" value="ECO:0007669"/>
    <property type="project" value="UniProtKB-SubCell"/>
</dbReference>
<reference evidence="6 7" key="1">
    <citation type="submission" date="2024-04" db="EMBL/GenBank/DDBJ databases">
        <authorList>
            <person name="Fracassetti M."/>
        </authorList>
    </citation>
    <scope>NUCLEOTIDE SEQUENCE [LARGE SCALE GENOMIC DNA]</scope>
</reference>
<evidence type="ECO:0000313" key="7">
    <source>
        <dbReference type="Proteomes" id="UP001497516"/>
    </source>
</evidence>
<evidence type="ECO:0000256" key="1">
    <source>
        <dbReference type="ARBA" id="ARBA00004123"/>
    </source>
</evidence>
<dbReference type="Proteomes" id="UP001497516">
    <property type="component" value="Chromosome 2"/>
</dbReference>
<dbReference type="GO" id="GO:0003677">
    <property type="term" value="F:DNA binding"/>
    <property type="evidence" value="ECO:0007669"/>
    <property type="project" value="UniProtKB-KW"/>
</dbReference>
<sequence length="68" mass="7865">MELKLVDPEPGEGKIVFKLWGMNKPNARTSYMYVLARYWTDIVKAHRLQLGEVVQTWGLGREKVSWGS</sequence>
<organism evidence="6 7">
    <name type="scientific">Linum trigynum</name>
    <dbReference type="NCBI Taxonomy" id="586398"/>
    <lineage>
        <taxon>Eukaryota</taxon>
        <taxon>Viridiplantae</taxon>
        <taxon>Streptophyta</taxon>
        <taxon>Embryophyta</taxon>
        <taxon>Tracheophyta</taxon>
        <taxon>Spermatophyta</taxon>
        <taxon>Magnoliopsida</taxon>
        <taxon>eudicotyledons</taxon>
        <taxon>Gunneridae</taxon>
        <taxon>Pentapetalae</taxon>
        <taxon>rosids</taxon>
        <taxon>fabids</taxon>
        <taxon>Malpighiales</taxon>
        <taxon>Linaceae</taxon>
        <taxon>Linum</taxon>
    </lineage>
</organism>
<dbReference type="Gene3D" id="2.40.330.10">
    <property type="entry name" value="DNA-binding pseudobarrel domain"/>
    <property type="match status" value="1"/>
</dbReference>
<evidence type="ECO:0000313" key="6">
    <source>
        <dbReference type="EMBL" id="CAL1371211.1"/>
    </source>
</evidence>